<evidence type="ECO:0000256" key="1">
    <source>
        <dbReference type="SAM" id="Coils"/>
    </source>
</evidence>
<sequence length="213" mass="24069">MNNNVENGIQELLDGAQKILDASFKNEVYVRSLIAKLNNISERVESASVKNNGNINELVNHAQSTLDVIAKDTAEIAAKKLQEKFFYADQAALKAAEHYERVAKRLNVKFALVSLSISLLIAASIWFVMLKTLPSREDISNREMKISQLNQTIEKMQANIKVLEAKGGKVQFTNCRDSNGYLHLCFRTDIINYPDSYMNDGDKNVTWMIPYGY</sequence>
<dbReference type="EMBL" id="UAVU01000003">
    <property type="protein sequence ID" value="SQA97257.1"/>
    <property type="molecule type" value="Genomic_DNA"/>
</dbReference>
<evidence type="ECO:0000313" key="6">
    <source>
        <dbReference type="Proteomes" id="UP000251197"/>
    </source>
</evidence>
<dbReference type="Proteomes" id="UP000217979">
    <property type="component" value="Chromosome"/>
</dbReference>
<keyword evidence="2" id="KW-0472">Membrane</keyword>
<evidence type="ECO:0000313" key="3">
    <source>
        <dbReference type="EMBL" id="ATF94015.1"/>
    </source>
</evidence>
<dbReference type="Proteomes" id="UP000251197">
    <property type="component" value="Unassembled WGS sequence"/>
</dbReference>
<proteinExistence type="predicted"/>
<feature type="coiled-coil region" evidence="1">
    <location>
        <begin position="139"/>
        <end position="166"/>
    </location>
</feature>
<dbReference type="RefSeq" id="WP_061278866.1">
    <property type="nucleotide sequence ID" value="NZ_CP023525.1"/>
</dbReference>
<keyword evidence="2" id="KW-0812">Transmembrane</keyword>
<protein>
    <submittedName>
        <fullName evidence="3">Uncharacterized protein</fullName>
    </submittedName>
</protein>
<dbReference type="AlphaFoldDB" id="A0A291E1Q9"/>
<evidence type="ECO:0000256" key="2">
    <source>
        <dbReference type="SAM" id="Phobius"/>
    </source>
</evidence>
<reference evidence="4 6" key="2">
    <citation type="submission" date="2018-06" db="EMBL/GenBank/DDBJ databases">
        <authorList>
            <consortium name="Pathogen Informatics"/>
            <person name="Doyle S."/>
        </authorList>
    </citation>
    <scope>NUCLEOTIDE SEQUENCE [LARGE SCALE GENOMIC DNA]</scope>
    <source>
        <strain evidence="4 6">NCTC12120</strain>
    </source>
</reference>
<gene>
    <name evidence="3" type="ORF">CO704_18870</name>
    <name evidence="4" type="ORF">NCTC12120_01075</name>
</gene>
<feature type="transmembrane region" description="Helical" evidence="2">
    <location>
        <begin position="110"/>
        <end position="129"/>
    </location>
</feature>
<keyword evidence="2" id="KW-1133">Transmembrane helix</keyword>
<dbReference type="EMBL" id="CP023525">
    <property type="protein sequence ID" value="ATF94015.1"/>
    <property type="molecule type" value="Genomic_DNA"/>
</dbReference>
<name>A0A291E1Q9_9ENTR</name>
<evidence type="ECO:0000313" key="5">
    <source>
        <dbReference type="Proteomes" id="UP000217979"/>
    </source>
</evidence>
<reference evidence="3 5" key="1">
    <citation type="submission" date="2017-09" db="EMBL/GenBank/DDBJ databases">
        <title>FDA dAtabase for Regulatory Grade micrObial Sequences (FDA-ARGOS): Supporting development and validation of Infectious Disease Dx tests.</title>
        <authorList>
            <person name="Minogue T."/>
            <person name="Wolcott M."/>
            <person name="Wasieloski L."/>
            <person name="Aguilar W."/>
            <person name="Moore D."/>
            <person name="Tallon L."/>
            <person name="Sadzewicz L."/>
            <person name="Ott S."/>
            <person name="Zhao X."/>
            <person name="Nagaraj S."/>
            <person name="Vavikolanu K."/>
            <person name="Aluvathingal J."/>
            <person name="Nadendla S."/>
            <person name="Sichtig H."/>
        </authorList>
    </citation>
    <scope>NUCLEOTIDE SEQUENCE [LARGE SCALE GENOMIC DNA]</scope>
    <source>
        <strain evidence="3 5">FDAARGOS_392</strain>
    </source>
</reference>
<keyword evidence="1" id="KW-0175">Coiled coil</keyword>
<evidence type="ECO:0000313" key="4">
    <source>
        <dbReference type="EMBL" id="SQA97257.1"/>
    </source>
</evidence>
<accession>A0A291E1Q9</accession>
<organism evidence="3 5">
    <name type="scientific">Cedecea neteri</name>
    <dbReference type="NCBI Taxonomy" id="158822"/>
    <lineage>
        <taxon>Bacteria</taxon>
        <taxon>Pseudomonadati</taxon>
        <taxon>Pseudomonadota</taxon>
        <taxon>Gammaproteobacteria</taxon>
        <taxon>Enterobacterales</taxon>
        <taxon>Enterobacteriaceae</taxon>
        <taxon>Cedecea</taxon>
    </lineage>
</organism>